<dbReference type="EMBL" id="QJKJ01012179">
    <property type="protein sequence ID" value="RDX69289.1"/>
    <property type="molecule type" value="Genomic_DNA"/>
</dbReference>
<name>A0A371ETM0_MUCPR</name>
<dbReference type="OrthoDB" id="101791at2759"/>
<proteinExistence type="predicted"/>
<dbReference type="AlphaFoldDB" id="A0A371ETM0"/>
<gene>
    <name evidence="3" type="ORF">CR513_51621</name>
</gene>
<feature type="domain" description="F-box" evidence="2">
    <location>
        <begin position="224"/>
        <end position="260"/>
    </location>
</feature>
<evidence type="ECO:0000313" key="3">
    <source>
        <dbReference type="EMBL" id="RDX69289.1"/>
    </source>
</evidence>
<dbReference type="Gene3D" id="3.40.1000.30">
    <property type="match status" value="1"/>
</dbReference>
<dbReference type="CDD" id="cd22165">
    <property type="entry name" value="F-box_AtSKIP22-like"/>
    <property type="match status" value="1"/>
</dbReference>
<dbReference type="Proteomes" id="UP000257109">
    <property type="component" value="Unassembled WGS sequence"/>
</dbReference>
<feature type="non-terminal residue" evidence="3">
    <location>
        <position position="1"/>
    </location>
</feature>
<feature type="region of interest" description="Disordered" evidence="1">
    <location>
        <begin position="1"/>
        <end position="37"/>
    </location>
</feature>
<dbReference type="STRING" id="157652.A0A371ETM0"/>
<evidence type="ECO:0000259" key="2">
    <source>
        <dbReference type="Pfam" id="PF12937"/>
    </source>
</evidence>
<protein>
    <submittedName>
        <fullName evidence="3">F-box protein</fullName>
    </submittedName>
</protein>
<dbReference type="SUPFAM" id="SSF81383">
    <property type="entry name" value="F-box domain"/>
    <property type="match status" value="1"/>
</dbReference>
<dbReference type="PANTHER" id="PTHR47602:SF2">
    <property type="entry name" value="F-BOX PROTEIN SKIP22"/>
    <property type="match status" value="1"/>
</dbReference>
<sequence length="339" mass="37934">MENLPLQEETDSLAGLTIQDSAESDAPSIPAAEAETETVDVIQDDAEEELVRKVINEALGDNVSGFKLIVLTVHIVFLESGFVRVNQDSSIAVRCLQVTDDSPSVCSWRYTLPEIVGDGTSHCVNMEFRTLGNLVEVCGSLSESTKPTHCVSFDKHKSAKLLELMLANSEYKASVKDFSFGDEVFKMWKFAKDLLAIPLMIDLCEKAGLDLPPCWTRLSTDQKLMILERLPGVDLARVACTCSELRYLSSTKDLWKKSTLRVEETRILRKLYKPSPKMRATVRKTLYPYKAFMLVSSKLVGNQSPLRRSRSGHITANERRAPNSKDKFTRWGQIIPAPT</sequence>
<dbReference type="Gene3D" id="1.20.1280.50">
    <property type="match status" value="1"/>
</dbReference>
<dbReference type="InterPro" id="IPR001810">
    <property type="entry name" value="F-box_dom"/>
</dbReference>
<dbReference type="Pfam" id="PF12937">
    <property type="entry name" value="F-box-like"/>
    <property type="match status" value="1"/>
</dbReference>
<keyword evidence="4" id="KW-1185">Reference proteome</keyword>
<evidence type="ECO:0000313" key="4">
    <source>
        <dbReference type="Proteomes" id="UP000257109"/>
    </source>
</evidence>
<dbReference type="InterPro" id="IPR036047">
    <property type="entry name" value="F-box-like_dom_sf"/>
</dbReference>
<evidence type="ECO:0000256" key="1">
    <source>
        <dbReference type="SAM" id="MobiDB-lite"/>
    </source>
</evidence>
<comment type="caution">
    <text evidence="3">The sequence shown here is derived from an EMBL/GenBank/DDBJ whole genome shotgun (WGS) entry which is preliminary data.</text>
</comment>
<organism evidence="3 4">
    <name type="scientific">Mucuna pruriens</name>
    <name type="common">Velvet bean</name>
    <name type="synonym">Dolichos pruriens</name>
    <dbReference type="NCBI Taxonomy" id="157652"/>
    <lineage>
        <taxon>Eukaryota</taxon>
        <taxon>Viridiplantae</taxon>
        <taxon>Streptophyta</taxon>
        <taxon>Embryophyta</taxon>
        <taxon>Tracheophyta</taxon>
        <taxon>Spermatophyta</taxon>
        <taxon>Magnoliopsida</taxon>
        <taxon>eudicotyledons</taxon>
        <taxon>Gunneridae</taxon>
        <taxon>Pentapetalae</taxon>
        <taxon>rosids</taxon>
        <taxon>fabids</taxon>
        <taxon>Fabales</taxon>
        <taxon>Fabaceae</taxon>
        <taxon>Papilionoideae</taxon>
        <taxon>50 kb inversion clade</taxon>
        <taxon>NPAAA clade</taxon>
        <taxon>indigoferoid/millettioid clade</taxon>
        <taxon>Phaseoleae</taxon>
        <taxon>Mucuna</taxon>
    </lineage>
</organism>
<reference evidence="3" key="1">
    <citation type="submission" date="2018-05" db="EMBL/GenBank/DDBJ databases">
        <title>Draft genome of Mucuna pruriens seed.</title>
        <authorList>
            <person name="Nnadi N.E."/>
            <person name="Vos R."/>
            <person name="Hasami M.H."/>
            <person name="Devisetty U.K."/>
            <person name="Aguiy J.C."/>
        </authorList>
    </citation>
    <scope>NUCLEOTIDE SEQUENCE [LARGE SCALE GENOMIC DNA]</scope>
    <source>
        <strain evidence="3">JCA_2017</strain>
    </source>
</reference>
<accession>A0A371ETM0</accession>
<dbReference type="PANTHER" id="PTHR47602">
    <property type="entry name" value="F-BOX PROTEIN SKIP22"/>
    <property type="match status" value="1"/>
</dbReference>